<sequence length="111" mass="12839">MGVYYGGMGVVVASVLARIVGSSVIVIAYHLENDISLKEIFPKEMIRLAFSCVVALLFSLLVYHYFYEKISFYILGPVSLLLFVFIVFPFNWFHPMRTQIMKWLYSAKKDK</sequence>
<keyword evidence="1" id="KW-0812">Transmembrane</keyword>
<evidence type="ECO:0000313" key="2">
    <source>
        <dbReference type="EMBL" id="OAD24006.1"/>
    </source>
</evidence>
<gene>
    <name evidence="2" type="ORF">THIOM_000141</name>
</gene>
<proteinExistence type="predicted"/>
<reference evidence="2 3" key="1">
    <citation type="submission" date="2016-05" db="EMBL/GenBank/DDBJ databases">
        <title>Single-cell genome of chain-forming Candidatus Thiomargarita nelsonii and comparison to other large sulfur-oxidizing bacteria.</title>
        <authorList>
            <person name="Winkel M."/>
            <person name="Salman V."/>
            <person name="Woyke T."/>
            <person name="Schulz-Vogt H."/>
            <person name="Richter M."/>
            <person name="Flood B."/>
            <person name="Bailey J."/>
            <person name="Amann R."/>
            <person name="Mussmann M."/>
        </authorList>
    </citation>
    <scope>NUCLEOTIDE SEQUENCE [LARGE SCALE GENOMIC DNA]</scope>
    <source>
        <strain evidence="2 3">THI036</strain>
    </source>
</reference>
<protein>
    <submittedName>
        <fullName evidence="2">Membrane protein</fullName>
    </submittedName>
</protein>
<feature type="transmembrane region" description="Helical" evidence="1">
    <location>
        <begin position="72"/>
        <end position="93"/>
    </location>
</feature>
<keyword evidence="3" id="KW-1185">Reference proteome</keyword>
<dbReference type="EMBL" id="LUTY01000053">
    <property type="protein sequence ID" value="OAD24006.1"/>
    <property type="molecule type" value="Genomic_DNA"/>
</dbReference>
<comment type="caution">
    <text evidence="2">The sequence shown here is derived from an EMBL/GenBank/DDBJ whole genome shotgun (WGS) entry which is preliminary data.</text>
</comment>
<keyword evidence="1" id="KW-0472">Membrane</keyword>
<evidence type="ECO:0000313" key="3">
    <source>
        <dbReference type="Proteomes" id="UP000076962"/>
    </source>
</evidence>
<keyword evidence="1" id="KW-1133">Transmembrane helix</keyword>
<evidence type="ECO:0000256" key="1">
    <source>
        <dbReference type="SAM" id="Phobius"/>
    </source>
</evidence>
<feature type="transmembrane region" description="Helical" evidence="1">
    <location>
        <begin position="6"/>
        <end position="28"/>
    </location>
</feature>
<dbReference type="Proteomes" id="UP000076962">
    <property type="component" value="Unassembled WGS sequence"/>
</dbReference>
<feature type="transmembrane region" description="Helical" evidence="1">
    <location>
        <begin position="48"/>
        <end position="66"/>
    </location>
</feature>
<dbReference type="AlphaFoldDB" id="A0A176S7W7"/>
<name>A0A176S7W7_9GAMM</name>
<accession>A0A176S7W7</accession>
<organism evidence="2 3">
    <name type="scientific">Candidatus Thiomargarita nelsonii</name>
    <dbReference type="NCBI Taxonomy" id="1003181"/>
    <lineage>
        <taxon>Bacteria</taxon>
        <taxon>Pseudomonadati</taxon>
        <taxon>Pseudomonadota</taxon>
        <taxon>Gammaproteobacteria</taxon>
        <taxon>Thiotrichales</taxon>
        <taxon>Thiotrichaceae</taxon>
        <taxon>Thiomargarita</taxon>
    </lineage>
</organism>